<feature type="transmembrane region" description="Helical" evidence="1">
    <location>
        <begin position="32"/>
        <end position="50"/>
    </location>
</feature>
<evidence type="ECO:0000256" key="1">
    <source>
        <dbReference type="SAM" id="Phobius"/>
    </source>
</evidence>
<keyword evidence="1" id="KW-0812">Transmembrane</keyword>
<organism evidence="2 3">
    <name type="scientific">Heterorhabditis bacteriophora</name>
    <name type="common">Entomopathogenic nematode worm</name>
    <dbReference type="NCBI Taxonomy" id="37862"/>
    <lineage>
        <taxon>Eukaryota</taxon>
        <taxon>Metazoa</taxon>
        <taxon>Ecdysozoa</taxon>
        <taxon>Nematoda</taxon>
        <taxon>Chromadorea</taxon>
        <taxon>Rhabditida</taxon>
        <taxon>Rhabditina</taxon>
        <taxon>Rhabditomorpha</taxon>
        <taxon>Strongyloidea</taxon>
        <taxon>Heterorhabditidae</taxon>
        <taxon>Heterorhabditis</taxon>
    </lineage>
</organism>
<evidence type="ECO:0000313" key="2">
    <source>
        <dbReference type="Proteomes" id="UP000095283"/>
    </source>
</evidence>
<proteinExistence type="predicted"/>
<protein>
    <submittedName>
        <fullName evidence="3">Uncharacterized protein</fullName>
    </submittedName>
</protein>
<accession>A0A1I7WB71</accession>
<dbReference type="WBParaSite" id="Hba_01944">
    <property type="protein sequence ID" value="Hba_01944"/>
    <property type="gene ID" value="Hba_01944"/>
</dbReference>
<dbReference type="Proteomes" id="UP000095283">
    <property type="component" value="Unplaced"/>
</dbReference>
<name>A0A1I7WB71_HETBA</name>
<keyword evidence="1" id="KW-1133">Transmembrane helix</keyword>
<reference evidence="3" key="1">
    <citation type="submission" date="2016-11" db="UniProtKB">
        <authorList>
            <consortium name="WormBaseParasite"/>
        </authorList>
    </citation>
    <scope>IDENTIFICATION</scope>
</reference>
<evidence type="ECO:0000313" key="3">
    <source>
        <dbReference type="WBParaSite" id="Hba_01944"/>
    </source>
</evidence>
<keyword evidence="2" id="KW-1185">Reference proteome</keyword>
<keyword evidence="1" id="KW-0472">Membrane</keyword>
<dbReference type="AlphaFoldDB" id="A0A1I7WB71"/>
<sequence>MFLVIILYATLYLILFKNSCWLFKLESEGDVLTTIFLHSQVLIVIFVQFYI</sequence>